<dbReference type="Proteomes" id="UP000028411">
    <property type="component" value="Unassembled WGS sequence"/>
</dbReference>
<name>A0A081RKC4_SPHCR</name>
<comment type="caution">
    <text evidence="1">The sequence shown here is derived from an EMBL/GenBank/DDBJ whole genome shotgun (WGS) entry which is preliminary data.</text>
</comment>
<reference evidence="1 2" key="1">
    <citation type="submission" date="2014-02" db="EMBL/GenBank/DDBJ databases">
        <title>Whole genome sequence of Sphingobium chlorophenolicum NBRC 16172.</title>
        <authorList>
            <person name="Gan H.M."/>
            <person name="Gan H.Y."/>
            <person name="Chew T.H."/>
            <person name="Savka M.A."/>
        </authorList>
    </citation>
    <scope>NUCLEOTIDE SEQUENCE [LARGE SCALE GENOMIC DNA]</scope>
    <source>
        <strain evidence="1 2">NBRC 16172</strain>
    </source>
</reference>
<accession>A0A081RKC4</accession>
<dbReference type="AlphaFoldDB" id="A0A081RKC4"/>
<dbReference type="eggNOG" id="ENOG5032N1P">
    <property type="taxonomic scope" value="Bacteria"/>
</dbReference>
<proteinExistence type="predicted"/>
<organism evidence="1 2">
    <name type="scientific">Sphingobium chlorophenolicum</name>
    <dbReference type="NCBI Taxonomy" id="46429"/>
    <lineage>
        <taxon>Bacteria</taxon>
        <taxon>Pseudomonadati</taxon>
        <taxon>Pseudomonadota</taxon>
        <taxon>Alphaproteobacteria</taxon>
        <taxon>Sphingomonadales</taxon>
        <taxon>Sphingomonadaceae</taxon>
        <taxon>Sphingobium</taxon>
    </lineage>
</organism>
<dbReference type="PATRIC" id="fig|46429.4.peg.284"/>
<gene>
    <name evidence="1" type="ORF">BV95_00286</name>
</gene>
<evidence type="ECO:0008006" key="3">
    <source>
        <dbReference type="Google" id="ProtNLM"/>
    </source>
</evidence>
<dbReference type="OrthoDB" id="7472369at2"/>
<dbReference type="SUPFAM" id="SSF88659">
    <property type="entry name" value="Sigma3 and sigma4 domains of RNA polymerase sigma factors"/>
    <property type="match status" value="1"/>
</dbReference>
<evidence type="ECO:0000313" key="1">
    <source>
        <dbReference type="EMBL" id="KEQ55647.1"/>
    </source>
</evidence>
<dbReference type="EMBL" id="JFHR01000001">
    <property type="protein sequence ID" value="KEQ55647.1"/>
    <property type="molecule type" value="Genomic_DNA"/>
</dbReference>
<evidence type="ECO:0000313" key="2">
    <source>
        <dbReference type="Proteomes" id="UP000028411"/>
    </source>
</evidence>
<dbReference type="InterPro" id="IPR013324">
    <property type="entry name" value="RNA_pol_sigma_r3/r4-like"/>
</dbReference>
<protein>
    <recommendedName>
        <fullName evidence="3">RNA polymerase sigma factor 70 region 4 type 2 domain-containing protein</fullName>
    </recommendedName>
</protein>
<dbReference type="RefSeq" id="WP_013846840.1">
    <property type="nucleotide sequence ID" value="NZ_JFHR01000001.1"/>
</dbReference>
<sequence length="117" mass="12976">MGSGNEPGNDELKEQALEMMEQSLAILYALQEPAAADLHDVIERVMGSSGKMGEEGEVWDSVFTDLPHLTMRALFLHRNDGFTVGQIARRLRISEADAAERLDHAVRYVRAPASPRI</sequence>